<accession>A0ACC2GP56</accession>
<organism evidence="1 2">
    <name type="scientific">Dallia pectoralis</name>
    <name type="common">Alaska blackfish</name>
    <dbReference type="NCBI Taxonomy" id="75939"/>
    <lineage>
        <taxon>Eukaryota</taxon>
        <taxon>Metazoa</taxon>
        <taxon>Chordata</taxon>
        <taxon>Craniata</taxon>
        <taxon>Vertebrata</taxon>
        <taxon>Euteleostomi</taxon>
        <taxon>Actinopterygii</taxon>
        <taxon>Neopterygii</taxon>
        <taxon>Teleostei</taxon>
        <taxon>Protacanthopterygii</taxon>
        <taxon>Esociformes</taxon>
        <taxon>Umbridae</taxon>
        <taxon>Dallia</taxon>
    </lineage>
</organism>
<reference evidence="1" key="1">
    <citation type="submission" date="2021-05" db="EMBL/GenBank/DDBJ databases">
        <authorList>
            <person name="Pan Q."/>
            <person name="Jouanno E."/>
            <person name="Zahm M."/>
            <person name="Klopp C."/>
            <person name="Cabau C."/>
            <person name="Louis A."/>
            <person name="Berthelot C."/>
            <person name="Parey E."/>
            <person name="Roest Crollius H."/>
            <person name="Montfort J."/>
            <person name="Robinson-Rechavi M."/>
            <person name="Bouchez O."/>
            <person name="Lampietro C."/>
            <person name="Lopez Roques C."/>
            <person name="Donnadieu C."/>
            <person name="Postlethwait J."/>
            <person name="Bobe J."/>
            <person name="Dillon D."/>
            <person name="Chandos A."/>
            <person name="von Hippel F."/>
            <person name="Guiguen Y."/>
        </authorList>
    </citation>
    <scope>NUCLEOTIDE SEQUENCE</scope>
    <source>
        <strain evidence="1">YG-Jan2019</strain>
    </source>
</reference>
<evidence type="ECO:0000313" key="1">
    <source>
        <dbReference type="EMBL" id="KAJ8005215.1"/>
    </source>
</evidence>
<keyword evidence="2" id="KW-1185">Reference proteome</keyword>
<comment type="caution">
    <text evidence="1">The sequence shown here is derived from an EMBL/GenBank/DDBJ whole genome shotgun (WGS) entry which is preliminary data.</text>
</comment>
<proteinExistence type="predicted"/>
<name>A0ACC2GP56_DALPE</name>
<gene>
    <name evidence="1" type="ORF">DPEC_G00144320</name>
</gene>
<dbReference type="Proteomes" id="UP001157502">
    <property type="component" value="Chromosome 11"/>
</dbReference>
<sequence length="83" mass="9538">MLGDVSQPMPWRRSDVITRVATSWTIGAWSGTNSARRGVYCKYGSTRERFWMHARVACLCSTMTHTHAHTYTHRCTPTELLLH</sequence>
<protein>
    <submittedName>
        <fullName evidence="1">Uncharacterized protein</fullName>
    </submittedName>
</protein>
<evidence type="ECO:0000313" key="2">
    <source>
        <dbReference type="Proteomes" id="UP001157502"/>
    </source>
</evidence>
<dbReference type="EMBL" id="CM055738">
    <property type="protein sequence ID" value="KAJ8005215.1"/>
    <property type="molecule type" value="Genomic_DNA"/>
</dbReference>